<proteinExistence type="inferred from homology"/>
<dbReference type="Gene3D" id="3.30.1330.10">
    <property type="entry name" value="PurM-like, N-terminal domain"/>
    <property type="match status" value="1"/>
</dbReference>
<dbReference type="CDD" id="cd08645">
    <property type="entry name" value="FMT_core_GART"/>
    <property type="match status" value="1"/>
</dbReference>
<evidence type="ECO:0000256" key="3">
    <source>
        <dbReference type="ARBA" id="ARBA00022598"/>
    </source>
</evidence>
<dbReference type="VEuPathDB" id="VectorBase:SSCA003025"/>
<dbReference type="NCBIfam" id="TIGR00878">
    <property type="entry name" value="purM"/>
    <property type="match status" value="1"/>
</dbReference>
<dbReference type="GO" id="GO:0004641">
    <property type="term" value="F:phosphoribosylformylglycinamidine cyclo-ligase activity"/>
    <property type="evidence" value="ECO:0007669"/>
    <property type="project" value="UniProtKB-EC"/>
</dbReference>
<dbReference type="EC" id="6.3.3.1" evidence="2"/>
<dbReference type="GO" id="GO:0005524">
    <property type="term" value="F:ATP binding"/>
    <property type="evidence" value="ECO:0007669"/>
    <property type="project" value="UniProtKB-KW"/>
</dbReference>
<dbReference type="GO" id="GO:0005829">
    <property type="term" value="C:cytosol"/>
    <property type="evidence" value="ECO:0007669"/>
    <property type="project" value="TreeGrafter"/>
</dbReference>
<keyword evidence="7" id="KW-0067">ATP-binding</keyword>
<dbReference type="OrthoDB" id="6478464at2759"/>
<dbReference type="PANTHER" id="PTHR10520">
    <property type="entry name" value="TRIFUNCTIONAL PURINE BIOSYNTHETIC PROTEIN ADENOSINE-3-RELATED"/>
    <property type="match status" value="1"/>
</dbReference>
<dbReference type="GO" id="GO:0046084">
    <property type="term" value="P:adenine biosynthetic process"/>
    <property type="evidence" value="ECO:0007669"/>
    <property type="project" value="TreeGrafter"/>
</dbReference>
<dbReference type="NCBIfam" id="TIGR00639">
    <property type="entry name" value="PurN"/>
    <property type="match status" value="1"/>
</dbReference>
<dbReference type="FunFam" id="3.30.1330.10:FF:000001">
    <property type="entry name" value="Phosphoribosylformylglycinamidine cyclo-ligase"/>
    <property type="match status" value="1"/>
</dbReference>
<accession>A0A132A7W6</accession>
<comment type="caution">
    <text evidence="11">The sequence shown here is derived from an EMBL/GenBank/DDBJ whole genome shotgun (WGS) entry which is preliminary data.</text>
</comment>
<evidence type="ECO:0000256" key="1">
    <source>
        <dbReference type="ARBA" id="ARBA00004686"/>
    </source>
</evidence>
<reference evidence="11 12" key="1">
    <citation type="journal article" date="2015" name="Parasit. Vectors">
        <title>Draft genome of the scabies mite.</title>
        <authorList>
            <person name="Rider S.D.Jr."/>
            <person name="Morgan M.S."/>
            <person name="Arlian L.G."/>
        </authorList>
    </citation>
    <scope>NUCLEOTIDE SEQUENCE [LARGE SCALE GENOMIC DNA]</scope>
    <source>
        <strain evidence="11">Arlian Lab</strain>
    </source>
</reference>
<keyword evidence="4" id="KW-0808">Transferase</keyword>
<dbReference type="HAMAP" id="MF_01930">
    <property type="entry name" value="PurN"/>
    <property type="match status" value="1"/>
</dbReference>
<evidence type="ECO:0000259" key="10">
    <source>
        <dbReference type="Pfam" id="PF02769"/>
    </source>
</evidence>
<dbReference type="Pfam" id="PF00586">
    <property type="entry name" value="AIRS"/>
    <property type="match status" value="1"/>
</dbReference>
<feature type="domain" description="PurM-like C-terminal" evidence="10">
    <location>
        <begin position="181"/>
        <end position="347"/>
    </location>
</feature>
<keyword evidence="6" id="KW-0658">Purine biosynthesis</keyword>
<sequence>MNRLQNRLDYKSSGVDIDAGNRLVDKIKEFAAKTKRLGVMEQIGGFGALFDLAKLSYKDPILVSGTDGVGTKLKIAIETDQLDTVGIDLVAMCINDILVQGAEPLFFLDYFACNRLKIDRAATIIKGIADGCLMSNCALIGGETAEMPGMYEGDDFDLAGFGVGIVERHNMLPRKESIALGDVVIGLSSSGIHSNGYSLVRKIMKLHSIDWNDRFDEKSTFKDVLMKPTKIYVESLIPVIRKGLIKALCHITGGGLIENIPRILPKKFAVELDGSKWNQPDIFAWLKTAGDVSNEEMLKTFNCGLGMVLIVGAEHSKLVQKMIEENGENSFIVGEVIHRKEKAVIVKNFNLRISQNLTSVNSKKVLPKKRVAVLISGTGTNLKAIIDYVENNSARTTIDLALVISNKSTASGNKFALDAGIPLKVLLKKKTQSREEYDSILNETLGEFNIEIICLAGYMVMLSEEFVTKWLGRMINIHPSILPSFKGIDAYGQALDYGVQYTGCTVHFVVPEMDAGPIIRQGIVEIMPNETHDSLVERGKAVEHKIYAEALELVTSGKVRMSNDTKSIERL</sequence>
<feature type="domain" description="Formyl transferase N-terminal" evidence="8">
    <location>
        <begin position="369"/>
        <end position="551"/>
    </location>
</feature>
<dbReference type="UniPathway" id="UPA00074">
    <property type="reaction ID" value="UER00129"/>
</dbReference>
<evidence type="ECO:0000256" key="6">
    <source>
        <dbReference type="ARBA" id="ARBA00022755"/>
    </source>
</evidence>
<dbReference type="AlphaFoldDB" id="A0A132A7W6"/>
<dbReference type="InterPro" id="IPR004607">
    <property type="entry name" value="GART"/>
</dbReference>
<dbReference type="Gene3D" id="3.40.50.170">
    <property type="entry name" value="Formyl transferase, N-terminal domain"/>
    <property type="match status" value="1"/>
</dbReference>
<evidence type="ECO:0000313" key="11">
    <source>
        <dbReference type="EMBL" id="KPM06510.1"/>
    </source>
</evidence>
<evidence type="ECO:0000256" key="7">
    <source>
        <dbReference type="ARBA" id="ARBA00022840"/>
    </source>
</evidence>
<dbReference type="FunFam" id="3.90.650.10:FF:000007">
    <property type="entry name" value="Trifunctional purine biosynthetic protein adenosine-3"/>
    <property type="match status" value="1"/>
</dbReference>
<dbReference type="InterPro" id="IPR004733">
    <property type="entry name" value="PurM_cligase"/>
</dbReference>
<evidence type="ECO:0000256" key="2">
    <source>
        <dbReference type="ARBA" id="ARBA00013047"/>
    </source>
</evidence>
<dbReference type="InterPro" id="IPR036676">
    <property type="entry name" value="PurM-like_C_sf"/>
</dbReference>
<dbReference type="Pfam" id="PF00551">
    <property type="entry name" value="Formyl_trans_N"/>
    <property type="match status" value="1"/>
</dbReference>
<dbReference type="SUPFAM" id="SSF53328">
    <property type="entry name" value="Formyltransferase"/>
    <property type="match status" value="1"/>
</dbReference>
<protein>
    <recommendedName>
        <fullName evidence="2">phosphoribosylformylglycinamidine cyclo-ligase</fullName>
        <ecNumber evidence="2">6.3.3.1</ecNumber>
    </recommendedName>
</protein>
<keyword evidence="3" id="KW-0436">Ligase</keyword>
<evidence type="ECO:0000313" key="12">
    <source>
        <dbReference type="Proteomes" id="UP000616769"/>
    </source>
</evidence>
<dbReference type="Gene3D" id="3.90.650.10">
    <property type="entry name" value="PurM-like C-terminal domain"/>
    <property type="match status" value="1"/>
</dbReference>
<evidence type="ECO:0000259" key="9">
    <source>
        <dbReference type="Pfam" id="PF00586"/>
    </source>
</evidence>
<dbReference type="InterPro" id="IPR002376">
    <property type="entry name" value="Formyl_transf_N"/>
</dbReference>
<name>A0A132A7W6_SARSC</name>
<dbReference type="PANTHER" id="PTHR10520:SF12">
    <property type="entry name" value="TRIFUNCTIONAL PURINE BIOSYNTHETIC PROTEIN ADENOSINE-3"/>
    <property type="match status" value="1"/>
</dbReference>
<dbReference type="GO" id="GO:0006189">
    <property type="term" value="P:'de novo' IMP biosynthetic process"/>
    <property type="evidence" value="ECO:0007669"/>
    <property type="project" value="UniProtKB-UniPathway"/>
</dbReference>
<dbReference type="GO" id="GO:0004644">
    <property type="term" value="F:phosphoribosylglycinamide formyltransferase activity"/>
    <property type="evidence" value="ECO:0007669"/>
    <property type="project" value="InterPro"/>
</dbReference>
<keyword evidence="5" id="KW-0547">Nucleotide-binding</keyword>
<dbReference type="Pfam" id="PF02769">
    <property type="entry name" value="AIRS_C"/>
    <property type="match status" value="1"/>
</dbReference>
<feature type="domain" description="PurM-like N-terminal" evidence="9">
    <location>
        <begin position="61"/>
        <end position="166"/>
    </location>
</feature>
<dbReference type="SUPFAM" id="SSF56042">
    <property type="entry name" value="PurM C-terminal domain-like"/>
    <property type="match status" value="1"/>
</dbReference>
<organism evidence="11 12">
    <name type="scientific">Sarcoptes scabiei</name>
    <name type="common">Itch mite</name>
    <name type="synonym">Acarus scabiei</name>
    <dbReference type="NCBI Taxonomy" id="52283"/>
    <lineage>
        <taxon>Eukaryota</taxon>
        <taxon>Metazoa</taxon>
        <taxon>Ecdysozoa</taxon>
        <taxon>Arthropoda</taxon>
        <taxon>Chelicerata</taxon>
        <taxon>Arachnida</taxon>
        <taxon>Acari</taxon>
        <taxon>Acariformes</taxon>
        <taxon>Sarcoptiformes</taxon>
        <taxon>Astigmata</taxon>
        <taxon>Psoroptidia</taxon>
        <taxon>Sarcoptoidea</taxon>
        <taxon>Sarcoptidae</taxon>
        <taxon>Sarcoptinae</taxon>
        <taxon>Sarcoptes</taxon>
    </lineage>
</organism>
<dbReference type="GO" id="GO:0004637">
    <property type="term" value="F:phosphoribosylamine-glycine ligase activity"/>
    <property type="evidence" value="ECO:0007669"/>
    <property type="project" value="TreeGrafter"/>
</dbReference>
<evidence type="ECO:0000256" key="4">
    <source>
        <dbReference type="ARBA" id="ARBA00022679"/>
    </source>
</evidence>
<gene>
    <name evidence="11" type="ORF">QR98_0049870</name>
</gene>
<dbReference type="HAMAP" id="MF_00741">
    <property type="entry name" value="AIRS"/>
    <property type="match status" value="1"/>
</dbReference>
<comment type="pathway">
    <text evidence="1">Purine metabolism; IMP biosynthesis via de novo pathway; 5-amino-1-(5-phospho-D-ribosyl)imidazole from N(2)-formyl-N(1)-(5-phospho-D-ribosyl)glycinamide: step 2/2.</text>
</comment>
<dbReference type="CDD" id="cd02196">
    <property type="entry name" value="PurM"/>
    <property type="match status" value="1"/>
</dbReference>
<evidence type="ECO:0000259" key="8">
    <source>
        <dbReference type="Pfam" id="PF00551"/>
    </source>
</evidence>
<dbReference type="EMBL" id="JXLN01010911">
    <property type="protein sequence ID" value="KPM06510.1"/>
    <property type="molecule type" value="Genomic_DNA"/>
</dbReference>
<dbReference type="Proteomes" id="UP000616769">
    <property type="component" value="Unassembled WGS sequence"/>
</dbReference>
<evidence type="ECO:0000256" key="5">
    <source>
        <dbReference type="ARBA" id="ARBA00022741"/>
    </source>
</evidence>
<dbReference type="SUPFAM" id="SSF55326">
    <property type="entry name" value="PurM N-terminal domain-like"/>
    <property type="match status" value="1"/>
</dbReference>
<dbReference type="InterPro" id="IPR016188">
    <property type="entry name" value="PurM-like_N"/>
</dbReference>
<dbReference type="InterPro" id="IPR010918">
    <property type="entry name" value="PurM-like_C_dom"/>
</dbReference>
<dbReference type="InterPro" id="IPR036921">
    <property type="entry name" value="PurM-like_N_sf"/>
</dbReference>
<dbReference type="InterPro" id="IPR036477">
    <property type="entry name" value="Formyl_transf_N_sf"/>
</dbReference>